<dbReference type="Proteomes" id="UP000228568">
    <property type="component" value="Unassembled WGS sequence"/>
</dbReference>
<organism evidence="2 3">
    <name type="scientific">Candidatus Magasanikbacteria bacterium CG_4_10_14_0_2_um_filter_37_12</name>
    <dbReference type="NCBI Taxonomy" id="1974637"/>
    <lineage>
        <taxon>Bacteria</taxon>
        <taxon>Candidatus Magasanikiibacteriota</taxon>
    </lineage>
</organism>
<feature type="compositionally biased region" description="Basic and acidic residues" evidence="1">
    <location>
        <begin position="104"/>
        <end position="114"/>
    </location>
</feature>
<feature type="compositionally biased region" description="Polar residues" evidence="1">
    <location>
        <begin position="50"/>
        <end position="73"/>
    </location>
</feature>
<comment type="caution">
    <text evidence="2">The sequence shown here is derived from an EMBL/GenBank/DDBJ whole genome shotgun (WGS) entry which is preliminary data.</text>
</comment>
<gene>
    <name evidence="2" type="ORF">COX81_00860</name>
</gene>
<dbReference type="AlphaFoldDB" id="A0A2M7V9F9"/>
<evidence type="ECO:0000313" key="2">
    <source>
        <dbReference type="EMBL" id="PIZ95455.1"/>
    </source>
</evidence>
<feature type="compositionally biased region" description="Basic residues" evidence="1">
    <location>
        <begin position="81"/>
        <end position="103"/>
    </location>
</feature>
<feature type="compositionally biased region" description="Basic and acidic residues" evidence="1">
    <location>
        <begin position="414"/>
        <end position="433"/>
    </location>
</feature>
<proteinExistence type="predicted"/>
<evidence type="ECO:0000313" key="3">
    <source>
        <dbReference type="Proteomes" id="UP000228568"/>
    </source>
</evidence>
<sequence>MVANRVHNRGGKLNTAPKKATPLVNDGQDLPSKEGSGKEEKRTEPPRRSIPNTVPRTTSTNDSGQTPRTQTPGQKAAEEKRRRRKEANKKTKQQRGKEKKAKRKENQSRGRQPETAKTATDKPVTQTDPKEDARSTAQPPPSSATQPTTQQPQQSNQSTSNERPNMPGGRSNFWGDNKWAQAADNLDDTPSGELLPANGVPNTRPQGATDQTTNNTGTGGKPPAKNVGENVDATQIPGANKPKNGSPKGQPGEQPGAEAPEGENGSKKEDNPTNKDNTNKKDEGPEDISAEPQKPGIPGGSASRWNDKDWQQAADNLDDTPSGELLPADEKPESGKDEKSENEEKPDETNPADDADNSTPPQDDSADEDDDEDGGQGLAGMARGLPGQDDFFDEDEEGPESNPVPDAGDEGGEEDRKDTDDKKDGDVRTDTPSKPRGPASMWGDKDWQQATDNLDDTPSGELLSADEKPEG</sequence>
<feature type="compositionally biased region" description="Polar residues" evidence="1">
    <location>
        <begin position="200"/>
        <end position="211"/>
    </location>
</feature>
<feature type="compositionally biased region" description="Low complexity" evidence="1">
    <location>
        <begin position="249"/>
        <end position="263"/>
    </location>
</feature>
<reference evidence="3" key="1">
    <citation type="submission" date="2017-09" db="EMBL/GenBank/DDBJ databases">
        <title>Depth-based differentiation of microbial function through sediment-hosted aquifers and enrichment of novel symbionts in the deep terrestrial subsurface.</title>
        <authorList>
            <person name="Probst A.J."/>
            <person name="Ladd B."/>
            <person name="Jarett J.K."/>
            <person name="Geller-Mcgrath D.E."/>
            <person name="Sieber C.M.K."/>
            <person name="Emerson J.B."/>
            <person name="Anantharaman K."/>
            <person name="Thomas B.C."/>
            <person name="Malmstrom R."/>
            <person name="Stieglmeier M."/>
            <person name="Klingl A."/>
            <person name="Woyke T."/>
            <person name="Ryan C.M."/>
            <person name="Banfield J.F."/>
        </authorList>
    </citation>
    <scope>NUCLEOTIDE SEQUENCE [LARGE SCALE GENOMIC DNA]</scope>
</reference>
<feature type="compositionally biased region" description="Polar residues" evidence="1">
    <location>
        <begin position="115"/>
        <end position="127"/>
    </location>
</feature>
<feature type="compositionally biased region" description="Acidic residues" evidence="1">
    <location>
        <begin position="344"/>
        <end position="356"/>
    </location>
</feature>
<feature type="non-terminal residue" evidence="2">
    <location>
        <position position="471"/>
    </location>
</feature>
<evidence type="ECO:0000256" key="1">
    <source>
        <dbReference type="SAM" id="MobiDB-lite"/>
    </source>
</evidence>
<feature type="compositionally biased region" description="Acidic residues" evidence="1">
    <location>
        <begin position="364"/>
        <end position="374"/>
    </location>
</feature>
<feature type="compositionally biased region" description="Basic and acidic residues" evidence="1">
    <location>
        <begin position="328"/>
        <end position="343"/>
    </location>
</feature>
<accession>A0A2M7V9F9</accession>
<feature type="compositionally biased region" description="Basic and acidic residues" evidence="1">
    <location>
        <begin position="31"/>
        <end position="47"/>
    </location>
</feature>
<name>A0A2M7V9F9_9BACT</name>
<feature type="compositionally biased region" description="Low complexity" evidence="1">
    <location>
        <begin position="143"/>
        <end position="161"/>
    </location>
</feature>
<dbReference type="EMBL" id="PFPK01000011">
    <property type="protein sequence ID" value="PIZ95455.1"/>
    <property type="molecule type" value="Genomic_DNA"/>
</dbReference>
<feature type="compositionally biased region" description="Basic and acidic residues" evidence="1">
    <location>
        <begin position="264"/>
        <end position="283"/>
    </location>
</feature>
<feature type="compositionally biased region" description="Basic residues" evidence="1">
    <location>
        <begin position="1"/>
        <end position="10"/>
    </location>
</feature>
<feature type="compositionally biased region" description="Acidic residues" evidence="1">
    <location>
        <begin position="390"/>
        <end position="399"/>
    </location>
</feature>
<feature type="region of interest" description="Disordered" evidence="1">
    <location>
        <begin position="1"/>
        <end position="471"/>
    </location>
</feature>
<protein>
    <submittedName>
        <fullName evidence="2">Uncharacterized protein</fullName>
    </submittedName>
</protein>